<name>A0ABQ1PMX2_9BACI</name>
<dbReference type="RefSeq" id="WP_062439662.1">
    <property type="nucleotide sequence ID" value="NZ_BMCJ01000006.1"/>
</dbReference>
<evidence type="ECO:0000313" key="3">
    <source>
        <dbReference type="Proteomes" id="UP000619534"/>
    </source>
</evidence>
<reference evidence="3" key="1">
    <citation type="journal article" date="2019" name="Int. J. Syst. Evol. Microbiol.">
        <title>The Global Catalogue of Microorganisms (GCM) 10K type strain sequencing project: providing services to taxonomists for standard genome sequencing and annotation.</title>
        <authorList>
            <consortium name="The Broad Institute Genomics Platform"/>
            <consortium name="The Broad Institute Genome Sequencing Center for Infectious Disease"/>
            <person name="Wu L."/>
            <person name="Ma J."/>
        </authorList>
    </citation>
    <scope>NUCLEOTIDE SEQUENCE [LARGE SCALE GENOMIC DNA]</scope>
    <source>
        <strain evidence="3">CCM 7282</strain>
    </source>
</reference>
<dbReference type="Proteomes" id="UP000619534">
    <property type="component" value="Unassembled WGS sequence"/>
</dbReference>
<organism evidence="2 3">
    <name type="scientific">Thalassobacillus devorans</name>
    <dbReference type="NCBI Taxonomy" id="279813"/>
    <lineage>
        <taxon>Bacteria</taxon>
        <taxon>Bacillati</taxon>
        <taxon>Bacillota</taxon>
        <taxon>Bacilli</taxon>
        <taxon>Bacillales</taxon>
        <taxon>Bacillaceae</taxon>
        <taxon>Thalassobacillus</taxon>
    </lineage>
</organism>
<keyword evidence="1" id="KW-0732">Signal</keyword>
<protein>
    <submittedName>
        <fullName evidence="2">Uncharacterized protein</fullName>
    </submittedName>
</protein>
<dbReference type="EMBL" id="BMCJ01000006">
    <property type="protein sequence ID" value="GGC99873.1"/>
    <property type="molecule type" value="Genomic_DNA"/>
</dbReference>
<gene>
    <name evidence="2" type="ORF">GCM10007216_33280</name>
</gene>
<sequence>MMKKLVGMLLLSLVLMLAAGGNVFAADNGDENMDAALKLADTTNSKIYFLIEKAQETGDALQENYLEDMETIEDEAEAAARTEKYNQNLDLLIAVLDYTTRTLTYTTITAIEKLGVEAEVEWVEVQIADRTVMVDPVRVVGF</sequence>
<keyword evidence="3" id="KW-1185">Reference proteome</keyword>
<comment type="caution">
    <text evidence="2">The sequence shown here is derived from an EMBL/GenBank/DDBJ whole genome shotgun (WGS) entry which is preliminary data.</text>
</comment>
<proteinExistence type="predicted"/>
<accession>A0ABQ1PMX2</accession>
<feature type="chain" id="PRO_5046498712" evidence="1">
    <location>
        <begin position="26"/>
        <end position="142"/>
    </location>
</feature>
<evidence type="ECO:0000313" key="2">
    <source>
        <dbReference type="EMBL" id="GGC99873.1"/>
    </source>
</evidence>
<evidence type="ECO:0000256" key="1">
    <source>
        <dbReference type="SAM" id="SignalP"/>
    </source>
</evidence>
<feature type="signal peptide" evidence="1">
    <location>
        <begin position="1"/>
        <end position="25"/>
    </location>
</feature>